<dbReference type="EMBL" id="BJUM01000023">
    <property type="protein sequence ID" value="GEK55601.1"/>
    <property type="molecule type" value="Genomic_DNA"/>
</dbReference>
<evidence type="ECO:0000313" key="3">
    <source>
        <dbReference type="Proteomes" id="UP000321419"/>
    </source>
</evidence>
<comment type="caution">
    <text evidence="2">The sequence shown here is derived from an EMBL/GenBank/DDBJ whole genome shotgun (WGS) entry which is preliminary data.</text>
</comment>
<dbReference type="AlphaFoldDB" id="A0A510XY95"/>
<sequence>MQRFNSSFLLVVMLLTFVGQAVASVSVECEMPHMGASASHAEHHAMPSEHTDTMQMDCCDEEPSNNDCHCPINGCGGSSILTYYAIFNAFALPTEKVTQLNLGVALPPASTLFRPPMFA</sequence>
<proteinExistence type="predicted"/>
<feature type="chain" id="PRO_5022101391" description="Copper-binding protein" evidence="1">
    <location>
        <begin position="24"/>
        <end position="119"/>
    </location>
</feature>
<organism evidence="2 3">
    <name type="scientific">Pseudoalteromonas espejiana</name>
    <dbReference type="NCBI Taxonomy" id="28107"/>
    <lineage>
        <taxon>Bacteria</taxon>
        <taxon>Pseudomonadati</taxon>
        <taxon>Pseudomonadota</taxon>
        <taxon>Gammaproteobacteria</taxon>
        <taxon>Alteromonadales</taxon>
        <taxon>Pseudoalteromonadaceae</taxon>
        <taxon>Pseudoalteromonas</taxon>
    </lineage>
</organism>
<evidence type="ECO:0000256" key="1">
    <source>
        <dbReference type="SAM" id="SignalP"/>
    </source>
</evidence>
<accession>A0A510XY95</accession>
<gene>
    <name evidence="2" type="ORF">PES01_24460</name>
</gene>
<reference evidence="2 3" key="1">
    <citation type="submission" date="2019-07" db="EMBL/GenBank/DDBJ databases">
        <title>Whole genome shotgun sequence of Pseudoalteromonas espejiana NBRC 102222.</title>
        <authorList>
            <person name="Hosoyama A."/>
            <person name="Uohara A."/>
            <person name="Ohji S."/>
            <person name="Ichikawa N."/>
        </authorList>
    </citation>
    <scope>NUCLEOTIDE SEQUENCE [LARGE SCALE GENOMIC DNA]</scope>
    <source>
        <strain evidence="2 3">NBRC 102222</strain>
    </source>
</reference>
<name>A0A510XY95_9GAMM</name>
<dbReference type="RefSeq" id="WP_245852093.1">
    <property type="nucleotide sequence ID" value="NZ_BJUM01000023.1"/>
</dbReference>
<evidence type="ECO:0008006" key="4">
    <source>
        <dbReference type="Google" id="ProtNLM"/>
    </source>
</evidence>
<evidence type="ECO:0000313" key="2">
    <source>
        <dbReference type="EMBL" id="GEK55601.1"/>
    </source>
</evidence>
<keyword evidence="3" id="KW-1185">Reference proteome</keyword>
<feature type="signal peptide" evidence="1">
    <location>
        <begin position="1"/>
        <end position="23"/>
    </location>
</feature>
<keyword evidence="1" id="KW-0732">Signal</keyword>
<dbReference type="Proteomes" id="UP000321419">
    <property type="component" value="Unassembled WGS sequence"/>
</dbReference>
<protein>
    <recommendedName>
        <fullName evidence="4">Copper-binding protein</fullName>
    </recommendedName>
</protein>